<dbReference type="PANTHER" id="PTHR31834:SF1">
    <property type="entry name" value="INITIATION-SPECIFIC ALPHA-1,6-MANNOSYLTRANSFERASE"/>
    <property type="match status" value="1"/>
</dbReference>
<dbReference type="Gene3D" id="3.90.550.20">
    <property type="match status" value="1"/>
</dbReference>
<keyword evidence="4" id="KW-0328">Glycosyltransferase</keyword>
<evidence type="ECO:0000313" key="5">
    <source>
        <dbReference type="Proteomes" id="UP000076580"/>
    </source>
</evidence>
<dbReference type="SUPFAM" id="SSF53448">
    <property type="entry name" value="Nucleotide-diphospho-sugar transferases"/>
    <property type="match status" value="1"/>
</dbReference>
<accession>A0A151GUX0</accession>
<name>A0A151GUX0_DRECN</name>
<dbReference type="InParanoid" id="A0A151GUX0"/>
<feature type="signal peptide" evidence="3">
    <location>
        <begin position="1"/>
        <end position="27"/>
    </location>
</feature>
<dbReference type="GO" id="GO:0000009">
    <property type="term" value="F:alpha-1,6-mannosyltransferase activity"/>
    <property type="evidence" value="ECO:0007669"/>
    <property type="project" value="InterPro"/>
</dbReference>
<feature type="region of interest" description="Disordered" evidence="2">
    <location>
        <begin position="289"/>
        <end position="319"/>
    </location>
</feature>
<dbReference type="Proteomes" id="UP000076580">
    <property type="component" value="Chromosome 01"/>
</dbReference>
<dbReference type="RefSeq" id="XP_040660268.1">
    <property type="nucleotide sequence ID" value="XM_040799385.1"/>
</dbReference>
<evidence type="ECO:0000256" key="3">
    <source>
        <dbReference type="SAM" id="SignalP"/>
    </source>
</evidence>
<dbReference type="GeneID" id="63714699"/>
<proteinExistence type="inferred from homology"/>
<evidence type="ECO:0000256" key="1">
    <source>
        <dbReference type="ARBA" id="ARBA00009003"/>
    </source>
</evidence>
<dbReference type="PANTHER" id="PTHR31834">
    <property type="entry name" value="INITIATION-SPECIFIC ALPHA-1,6-MANNOSYLTRANSFERASE"/>
    <property type="match status" value="1"/>
</dbReference>
<protein>
    <submittedName>
        <fullName evidence="4">Alpha-1,6-mannosyltransferase Och1</fullName>
    </submittedName>
</protein>
<dbReference type="InterPro" id="IPR029044">
    <property type="entry name" value="Nucleotide-diphossugar_trans"/>
</dbReference>
<evidence type="ECO:0000256" key="2">
    <source>
        <dbReference type="SAM" id="MobiDB-lite"/>
    </source>
</evidence>
<sequence>MLKYCRLASTIAIWALLAVALLSLASGRRQSYRSWSVASSGLGATSSIPHKIWQIFLTPPKADRASFQIESSSLAYTASWLARHPNYEYVLVGDEGVEPILDQNYKDDEFLHRIFREMKSTGMRSDLLRYVLLATRGGIYADLDVEAVRPFDEWVPAEYKDRARVVVGVEFDRLDGPNWNEVHEDMQFAQWTIAAAPGHPLLRSMVRRVVSTLEAYVEEKGITLAELKAESADVMVLTGAAAWTDNVLAQLQRYEPAITSLRDLSGLKEPRLVGDILILPINGFGMGQSHSGSSNDGTIPHDAMTRHNFHGSWRNDGSN</sequence>
<reference evidence="4 5" key="1">
    <citation type="journal article" date="2016" name="Sci. Rep.">
        <title>Insights into Adaptations to a Near-Obligate Nematode Endoparasitic Lifestyle from the Finished Genome of Drechmeria coniospora.</title>
        <authorList>
            <person name="Zhang L."/>
            <person name="Zhou Z."/>
            <person name="Guo Q."/>
            <person name="Fokkens L."/>
            <person name="Miskei M."/>
            <person name="Pocsi I."/>
            <person name="Zhang W."/>
            <person name="Chen M."/>
            <person name="Wang L."/>
            <person name="Sun Y."/>
            <person name="Donzelli B.G."/>
            <person name="Gibson D.M."/>
            <person name="Nelson D.R."/>
            <person name="Luo J.G."/>
            <person name="Rep M."/>
            <person name="Liu H."/>
            <person name="Yang S."/>
            <person name="Wang J."/>
            <person name="Krasnoff S.B."/>
            <person name="Xu Y."/>
            <person name="Molnar I."/>
            <person name="Lin M."/>
        </authorList>
    </citation>
    <scope>NUCLEOTIDE SEQUENCE [LARGE SCALE GENOMIC DNA]</scope>
    <source>
        <strain evidence="4 5">ARSEF 6962</strain>
    </source>
</reference>
<gene>
    <name evidence="4" type="ORF">DCS_02056</name>
</gene>
<dbReference type="EMBL" id="LAYC01000001">
    <property type="protein sequence ID" value="KYK60916.1"/>
    <property type="molecule type" value="Genomic_DNA"/>
</dbReference>
<comment type="caution">
    <text evidence="4">The sequence shown here is derived from an EMBL/GenBank/DDBJ whole genome shotgun (WGS) entry which is preliminary data.</text>
</comment>
<dbReference type="InterPro" id="IPR039367">
    <property type="entry name" value="Och1-like"/>
</dbReference>
<dbReference type="GO" id="GO:0000136">
    <property type="term" value="C:mannan polymerase complex"/>
    <property type="evidence" value="ECO:0007669"/>
    <property type="project" value="TreeGrafter"/>
</dbReference>
<evidence type="ECO:0000313" key="4">
    <source>
        <dbReference type="EMBL" id="KYK60916.1"/>
    </source>
</evidence>
<dbReference type="InterPro" id="IPR007577">
    <property type="entry name" value="GlycoTrfase_DXD_sugar-bd_CS"/>
</dbReference>
<dbReference type="Pfam" id="PF04488">
    <property type="entry name" value="Gly_transf_sug"/>
    <property type="match status" value="1"/>
</dbReference>
<dbReference type="AlphaFoldDB" id="A0A151GUX0"/>
<keyword evidence="3" id="KW-0732">Signal</keyword>
<keyword evidence="5" id="KW-1185">Reference proteome</keyword>
<organism evidence="4 5">
    <name type="scientific">Drechmeria coniospora</name>
    <name type="common">Nematophagous fungus</name>
    <name type="synonym">Meria coniospora</name>
    <dbReference type="NCBI Taxonomy" id="98403"/>
    <lineage>
        <taxon>Eukaryota</taxon>
        <taxon>Fungi</taxon>
        <taxon>Dikarya</taxon>
        <taxon>Ascomycota</taxon>
        <taxon>Pezizomycotina</taxon>
        <taxon>Sordariomycetes</taxon>
        <taxon>Hypocreomycetidae</taxon>
        <taxon>Hypocreales</taxon>
        <taxon>Ophiocordycipitaceae</taxon>
        <taxon>Drechmeria</taxon>
    </lineage>
</organism>
<dbReference type="GO" id="GO:0006487">
    <property type="term" value="P:protein N-linked glycosylation"/>
    <property type="evidence" value="ECO:0007669"/>
    <property type="project" value="TreeGrafter"/>
</dbReference>
<comment type="similarity">
    <text evidence="1">Belongs to the glycosyltransferase 32 family.</text>
</comment>
<keyword evidence="4" id="KW-0808">Transferase</keyword>
<dbReference type="OrthoDB" id="4903369at2759"/>
<feature type="chain" id="PRO_5007581014" evidence="3">
    <location>
        <begin position="28"/>
        <end position="319"/>
    </location>
</feature>